<accession>A0ABN2ZBU1</accession>
<name>A0ABN2ZBU1_9ACTN</name>
<organism evidence="3 4">
    <name type="scientific">Kitasatospora kazusensis</name>
    <dbReference type="NCBI Taxonomy" id="407974"/>
    <lineage>
        <taxon>Bacteria</taxon>
        <taxon>Bacillati</taxon>
        <taxon>Actinomycetota</taxon>
        <taxon>Actinomycetes</taxon>
        <taxon>Kitasatosporales</taxon>
        <taxon>Streptomycetaceae</taxon>
        <taxon>Kitasatospora</taxon>
    </lineage>
</organism>
<evidence type="ECO:0000259" key="2">
    <source>
        <dbReference type="Pfam" id="PF01494"/>
    </source>
</evidence>
<dbReference type="PANTHER" id="PTHR42685">
    <property type="entry name" value="GERANYLGERANYL DIPHOSPHATE REDUCTASE"/>
    <property type="match status" value="1"/>
</dbReference>
<evidence type="ECO:0000313" key="3">
    <source>
        <dbReference type="EMBL" id="GAA2139820.1"/>
    </source>
</evidence>
<sequence length="440" mass="47697">MSETAVDLSSESSDTSETVESSADVIVVGAGPAGATTAYYLAQAGLDVLLLEKTEFPREKVCGDGLTPRATKQLVDMGIDVSTDNGWLHNKGLRIIGGGVRLELDWPELSAFPDYGLVRKRADFDEILARQAQKAGARLYERCNVSGPVLDDRTGRIIGVTAKLGEEKRPVTFRAPLVVAADGNSTRLSLAMGLHRREDRPMGVAYRTYFTSPRHDDDYLESWLELWDTRGTEKKLLPGYGWVFGMGDGTSNVGLGILNSSPAFGELDWREVLKSWCANMPAEWGYTPENMTDPIRGAALPMAFNRQPHYTRGLLLVGDAGGMVNPFNGEGIAYAMESGQLAAGVIVQANARLTPAGREKALQAYPAVLKDVYGGYYTLGRAFVKLIGNPKVMQLATQRGLTHPILMKFVLKMLANLTDPQGGDAMDRIINGLAKVAPDA</sequence>
<keyword evidence="4" id="KW-1185">Reference proteome</keyword>
<dbReference type="InterPro" id="IPR011777">
    <property type="entry name" value="Geranylgeranyl_Rdtase_fam"/>
</dbReference>
<dbReference type="Proteomes" id="UP001422759">
    <property type="component" value="Unassembled WGS sequence"/>
</dbReference>
<dbReference type="NCBIfam" id="TIGR02032">
    <property type="entry name" value="GG-red-SF"/>
    <property type="match status" value="1"/>
</dbReference>
<proteinExistence type="predicted"/>
<dbReference type="EMBL" id="BAAANT010000010">
    <property type="protein sequence ID" value="GAA2139820.1"/>
    <property type="molecule type" value="Genomic_DNA"/>
</dbReference>
<protein>
    <submittedName>
        <fullName evidence="3">Geranylgeranyl reductase family protein</fullName>
    </submittedName>
</protein>
<dbReference type="InterPro" id="IPR002938">
    <property type="entry name" value="FAD-bd"/>
</dbReference>
<gene>
    <name evidence="3" type="ORF">GCM10009760_22490</name>
</gene>
<dbReference type="PANTHER" id="PTHR42685:SF22">
    <property type="entry name" value="CONDITIONED MEDIUM FACTOR RECEPTOR 1"/>
    <property type="match status" value="1"/>
</dbReference>
<dbReference type="Pfam" id="PF01494">
    <property type="entry name" value="FAD_binding_3"/>
    <property type="match status" value="1"/>
</dbReference>
<dbReference type="RefSeq" id="WP_425555499.1">
    <property type="nucleotide sequence ID" value="NZ_BAAANT010000010.1"/>
</dbReference>
<evidence type="ECO:0000313" key="4">
    <source>
        <dbReference type="Proteomes" id="UP001422759"/>
    </source>
</evidence>
<feature type="region of interest" description="Disordered" evidence="1">
    <location>
        <begin position="1"/>
        <end position="21"/>
    </location>
</feature>
<reference evidence="3 4" key="1">
    <citation type="journal article" date="2019" name="Int. J. Syst. Evol. Microbiol.">
        <title>The Global Catalogue of Microorganisms (GCM) 10K type strain sequencing project: providing services to taxonomists for standard genome sequencing and annotation.</title>
        <authorList>
            <consortium name="The Broad Institute Genomics Platform"/>
            <consortium name="The Broad Institute Genome Sequencing Center for Infectious Disease"/>
            <person name="Wu L."/>
            <person name="Ma J."/>
        </authorList>
    </citation>
    <scope>NUCLEOTIDE SEQUENCE [LARGE SCALE GENOMIC DNA]</scope>
    <source>
        <strain evidence="3 4">JCM 14560</strain>
    </source>
</reference>
<dbReference type="SUPFAM" id="SSF51905">
    <property type="entry name" value="FAD/NAD(P)-binding domain"/>
    <property type="match status" value="1"/>
</dbReference>
<feature type="domain" description="FAD-binding" evidence="2">
    <location>
        <begin position="23"/>
        <end position="337"/>
    </location>
</feature>
<comment type="caution">
    <text evidence="3">The sequence shown here is derived from an EMBL/GenBank/DDBJ whole genome shotgun (WGS) entry which is preliminary data.</text>
</comment>
<dbReference type="Gene3D" id="3.50.50.60">
    <property type="entry name" value="FAD/NAD(P)-binding domain"/>
    <property type="match status" value="1"/>
</dbReference>
<dbReference type="PRINTS" id="PR00420">
    <property type="entry name" value="RNGMNOXGNASE"/>
</dbReference>
<evidence type="ECO:0000256" key="1">
    <source>
        <dbReference type="SAM" id="MobiDB-lite"/>
    </source>
</evidence>
<dbReference type="InterPro" id="IPR036188">
    <property type="entry name" value="FAD/NAD-bd_sf"/>
</dbReference>
<dbReference type="InterPro" id="IPR050407">
    <property type="entry name" value="Geranylgeranyl_reductase"/>
</dbReference>